<feature type="domain" description="STAS" evidence="1">
    <location>
        <begin position="24"/>
        <end position="120"/>
    </location>
</feature>
<comment type="caution">
    <text evidence="2">The sequence shown here is derived from an EMBL/GenBank/DDBJ whole genome shotgun (WGS) entry which is preliminary data.</text>
</comment>
<organism evidence="2 3">
    <name type="scientific">Streptomyces spiramenti</name>
    <dbReference type="NCBI Taxonomy" id="2720606"/>
    <lineage>
        <taxon>Bacteria</taxon>
        <taxon>Bacillati</taxon>
        <taxon>Actinomycetota</taxon>
        <taxon>Actinomycetes</taxon>
        <taxon>Kitasatosporales</taxon>
        <taxon>Streptomycetaceae</taxon>
        <taxon>Streptomyces</taxon>
    </lineage>
</organism>
<protein>
    <submittedName>
        <fullName evidence="2">STAS domain-containing protein</fullName>
    </submittedName>
</protein>
<dbReference type="InterPro" id="IPR036513">
    <property type="entry name" value="STAS_dom_sf"/>
</dbReference>
<evidence type="ECO:0000259" key="1">
    <source>
        <dbReference type="PROSITE" id="PS50801"/>
    </source>
</evidence>
<dbReference type="RefSeq" id="WP_167932209.1">
    <property type="nucleotide sequence ID" value="NZ_JAAVJB010000022.1"/>
</dbReference>
<dbReference type="EMBL" id="JAAVJB010000022">
    <property type="protein sequence ID" value="NJP65681.1"/>
    <property type="molecule type" value="Genomic_DNA"/>
</dbReference>
<reference evidence="2 3" key="1">
    <citation type="submission" date="2020-03" db="EMBL/GenBank/DDBJ databases">
        <title>Draft genome of Streptomyces sp. ventii, isolated from the Axial Seamount in the Pacific Ocean, and resequencing of the two type strains Streptomyces lonarensis strain NCL 716 and Streptomyces bohaiensis strain 11A07.</title>
        <authorList>
            <person name="Loughran R.M."/>
            <person name="Pfannmuller K.M."/>
            <person name="Wasson B.J."/>
            <person name="Deadmond M.C."/>
            <person name="Paddock B.E."/>
            <person name="Koyack M.J."/>
            <person name="Gallegos D.A."/>
            <person name="Mitchell E.A."/>
            <person name="Ushijima B."/>
            <person name="Saw J.H."/>
            <person name="Mcphail K.L."/>
            <person name="Videau P."/>
        </authorList>
    </citation>
    <scope>NUCLEOTIDE SEQUENCE [LARGE SCALE GENOMIC DNA]</scope>
    <source>
        <strain evidence="3">5675061</strain>
    </source>
</reference>
<evidence type="ECO:0000313" key="3">
    <source>
        <dbReference type="Proteomes" id="UP000746503"/>
    </source>
</evidence>
<dbReference type="Pfam" id="PF01740">
    <property type="entry name" value="STAS"/>
    <property type="match status" value="1"/>
</dbReference>
<dbReference type="PROSITE" id="PS50801">
    <property type="entry name" value="STAS"/>
    <property type="match status" value="1"/>
</dbReference>
<dbReference type="Proteomes" id="UP000746503">
    <property type="component" value="Unassembled WGS sequence"/>
</dbReference>
<evidence type="ECO:0000313" key="2">
    <source>
        <dbReference type="EMBL" id="NJP65681.1"/>
    </source>
</evidence>
<name>A0ABX1AJ37_9ACTN</name>
<gene>
    <name evidence="2" type="ORF">HCJ92_05100</name>
</gene>
<dbReference type="InterPro" id="IPR002645">
    <property type="entry name" value="STAS_dom"/>
</dbReference>
<dbReference type="SUPFAM" id="SSF52091">
    <property type="entry name" value="SpoIIaa-like"/>
    <property type="match status" value="1"/>
</dbReference>
<keyword evidence="3" id="KW-1185">Reference proteome</keyword>
<dbReference type="Gene3D" id="3.30.750.24">
    <property type="entry name" value="STAS domain"/>
    <property type="match status" value="1"/>
</dbReference>
<proteinExistence type="predicted"/>
<accession>A0ABX1AJ37</accession>
<sequence>MDLPGGMPVEGDALIVLDVRLGAPPVQVLALRGSVDARTCDEVTRSVVRARSRSLPVVIDLGGLSFGDETLLGILLDCRDDVTTAFVGPLAASFERRLARTGAVGVLTIHATLGQAISAVNP</sequence>